<dbReference type="RefSeq" id="WP_349546014.1">
    <property type="nucleotide sequence ID" value="NZ_JAOALG010000003.1"/>
</dbReference>
<evidence type="ECO:0000313" key="1">
    <source>
        <dbReference type="EMBL" id="MEQ5844417.1"/>
    </source>
</evidence>
<keyword evidence="2" id="KW-1185">Reference proteome</keyword>
<dbReference type="Proteomes" id="UP001469089">
    <property type="component" value="Unassembled WGS sequence"/>
</dbReference>
<sequence length="61" mass="6699">MCRYAIVLTCAEYRNPVLCALDAVSDDDARDAAVSLATDWGLSHVQVVTVDTKPPHMTRVH</sequence>
<reference evidence="1 2" key="1">
    <citation type="journal article" date="2024" name="Chem. Sci.">
        <title>Discovery of a lagriamide polyketide by integrated genome mining, isotopic labeling, and untargeted metabolomics.</title>
        <authorList>
            <person name="Fergusson C.H."/>
            <person name="Saulog J."/>
            <person name="Paulo B.S."/>
            <person name="Wilson D.M."/>
            <person name="Liu D.Y."/>
            <person name="Morehouse N.J."/>
            <person name="Waterworth S."/>
            <person name="Barkei J."/>
            <person name="Gray C.A."/>
            <person name="Kwan J.C."/>
            <person name="Eustaquio A.S."/>
            <person name="Linington R.G."/>
        </authorList>
    </citation>
    <scope>NUCLEOTIDE SEQUENCE [LARGE SCALE GENOMIC DNA]</scope>
    <source>
        <strain evidence="1 2">RL17-338-BIF-B</strain>
    </source>
</reference>
<accession>A0ABV1LZ05</accession>
<protein>
    <submittedName>
        <fullName evidence="1">Uncharacterized protein</fullName>
    </submittedName>
</protein>
<gene>
    <name evidence="1" type="ORF">N0A02_33725</name>
</gene>
<geneLocation type="plasmid" evidence="1">
    <name>pl1</name>
</geneLocation>
<name>A0ABV1LZ05_9BURK</name>
<comment type="caution">
    <text evidence="1">The sequence shown here is derived from an EMBL/GenBank/DDBJ whole genome shotgun (WGS) entry which is preliminary data.</text>
</comment>
<evidence type="ECO:0000313" key="2">
    <source>
        <dbReference type="Proteomes" id="UP001469089"/>
    </source>
</evidence>
<dbReference type="EMBL" id="JAOALG010000003">
    <property type="protein sequence ID" value="MEQ5844417.1"/>
    <property type="molecule type" value="Genomic_DNA"/>
</dbReference>
<organism evidence="1 2">
    <name type="scientific">Paraburkholderia acidicola</name>
    <dbReference type="NCBI Taxonomy" id="1912599"/>
    <lineage>
        <taxon>Bacteria</taxon>
        <taxon>Pseudomonadati</taxon>
        <taxon>Pseudomonadota</taxon>
        <taxon>Betaproteobacteria</taxon>
        <taxon>Burkholderiales</taxon>
        <taxon>Burkholderiaceae</taxon>
        <taxon>Paraburkholderia</taxon>
    </lineage>
</organism>
<keyword evidence="1" id="KW-0614">Plasmid</keyword>
<proteinExistence type="predicted"/>